<comment type="caution">
    <text evidence="7">The sequence shown here is derived from an EMBL/GenBank/DDBJ whole genome shotgun (WGS) entry which is preliminary data.</text>
</comment>
<feature type="transmembrane region" description="Helical" evidence="5">
    <location>
        <begin position="176"/>
        <end position="196"/>
    </location>
</feature>
<evidence type="ECO:0000256" key="3">
    <source>
        <dbReference type="ARBA" id="ARBA00022989"/>
    </source>
</evidence>
<evidence type="ECO:0000313" key="7">
    <source>
        <dbReference type="EMBL" id="RMB58947.1"/>
    </source>
</evidence>
<dbReference type="EMBL" id="REFW01000003">
    <property type="protein sequence ID" value="RMB58947.1"/>
    <property type="molecule type" value="Genomic_DNA"/>
</dbReference>
<protein>
    <submittedName>
        <fullName evidence="7">ABC transporter permease</fullName>
    </submittedName>
</protein>
<evidence type="ECO:0000259" key="6">
    <source>
        <dbReference type="Pfam" id="PF12698"/>
    </source>
</evidence>
<proteinExistence type="predicted"/>
<feature type="transmembrane region" description="Helical" evidence="5">
    <location>
        <begin position="308"/>
        <end position="341"/>
    </location>
</feature>
<evidence type="ECO:0000256" key="1">
    <source>
        <dbReference type="ARBA" id="ARBA00004141"/>
    </source>
</evidence>
<keyword evidence="2 5" id="KW-0812">Transmembrane</keyword>
<dbReference type="Pfam" id="PF12698">
    <property type="entry name" value="ABC2_membrane_3"/>
    <property type="match status" value="1"/>
</dbReference>
<accession>A0A3M0G4B8</accession>
<feature type="domain" description="ABC-2 type transporter transmembrane" evidence="6">
    <location>
        <begin position="21"/>
        <end position="382"/>
    </location>
</feature>
<gene>
    <name evidence="7" type="ORF">EAX62_12655</name>
</gene>
<name>A0A3M0G4B8_9ACTN</name>
<feature type="transmembrane region" description="Helical" evidence="5">
    <location>
        <begin position="228"/>
        <end position="253"/>
    </location>
</feature>
<keyword evidence="4 5" id="KW-0472">Membrane</keyword>
<dbReference type="InterPro" id="IPR013525">
    <property type="entry name" value="ABC2_TM"/>
</dbReference>
<keyword evidence="8" id="KW-1185">Reference proteome</keyword>
<dbReference type="Proteomes" id="UP000275256">
    <property type="component" value="Unassembled WGS sequence"/>
</dbReference>
<dbReference type="OrthoDB" id="9777766at2"/>
<evidence type="ECO:0000313" key="8">
    <source>
        <dbReference type="Proteomes" id="UP000275256"/>
    </source>
</evidence>
<dbReference type="RefSeq" id="WP_121902065.1">
    <property type="nucleotide sequence ID" value="NZ_REFW01000003.1"/>
</dbReference>
<dbReference type="PANTHER" id="PTHR43471:SF3">
    <property type="entry name" value="ABC TRANSPORTER PERMEASE PROTEIN NATB"/>
    <property type="match status" value="1"/>
</dbReference>
<comment type="subcellular location">
    <subcellularLocation>
        <location evidence="1">Membrane</location>
        <topology evidence="1">Multi-pass membrane protein</topology>
    </subcellularLocation>
</comment>
<feature type="transmembrane region" description="Helical" evidence="5">
    <location>
        <begin position="23"/>
        <end position="43"/>
    </location>
</feature>
<keyword evidence="3 5" id="KW-1133">Transmembrane helix</keyword>
<feature type="transmembrane region" description="Helical" evidence="5">
    <location>
        <begin position="273"/>
        <end position="296"/>
    </location>
</feature>
<feature type="transmembrane region" description="Helical" evidence="5">
    <location>
        <begin position="361"/>
        <end position="382"/>
    </location>
</feature>
<organism evidence="7 8">
    <name type="scientific">Tessaracoccus antarcticus</name>
    <dbReference type="NCBI Taxonomy" id="2479848"/>
    <lineage>
        <taxon>Bacteria</taxon>
        <taxon>Bacillati</taxon>
        <taxon>Actinomycetota</taxon>
        <taxon>Actinomycetes</taxon>
        <taxon>Propionibacteriales</taxon>
        <taxon>Propionibacteriaceae</taxon>
        <taxon>Tessaracoccus</taxon>
    </lineage>
</organism>
<evidence type="ECO:0000256" key="2">
    <source>
        <dbReference type="ARBA" id="ARBA00022692"/>
    </source>
</evidence>
<reference evidence="7 8" key="1">
    <citation type="submission" date="2018-10" db="EMBL/GenBank/DDBJ databases">
        <title>Tessaracoccus antarcticuss sp. nov., isolated from sediment.</title>
        <authorList>
            <person name="Zhou L.Y."/>
            <person name="Du Z.J."/>
        </authorList>
    </citation>
    <scope>NUCLEOTIDE SEQUENCE [LARGE SCALE GENOMIC DNA]</scope>
    <source>
        <strain evidence="7 8">JDX10</strain>
    </source>
</reference>
<dbReference type="AlphaFoldDB" id="A0A3M0G4B8"/>
<sequence>MAQHNLGTVIRFEVVRTLSKRRFWVATLLVPVLLIVVFLLVFLSNTATDETEGAQKDAQFSFDYTDASGLVEPAMVKRLGGKEISDPAAGIAAVKDATVAAFFLYPKDPATDTIKVYGVDKGLFANGQYASVAESILQQSALAKVNAPQLTGIIQGNITIDTTTFKDGAVAGGMNAVIPAMLFVVIFYVVILLLGGQMLNSTLEEKENRVTEMILTTIRPTSLILGKVISLFIIGIVQMLVFAVPVVLAHVFFRNQLSLPDLDLSALVFDPQTMIVGTLVLIGGFALFTTTLVALGAAMPTAKDAGPVFGAMMLLIFIPFYIISLIISDPGAVIVQIFSYFPYSAPITALLRNAFGTLPLWQAIIIIVMLFGISAVVLRIAVKIFQYGSIEYSRKVNLRDVFHRRATP</sequence>
<dbReference type="PANTHER" id="PTHR43471">
    <property type="entry name" value="ABC TRANSPORTER PERMEASE"/>
    <property type="match status" value="1"/>
</dbReference>
<dbReference type="GO" id="GO:0140359">
    <property type="term" value="F:ABC-type transporter activity"/>
    <property type="evidence" value="ECO:0007669"/>
    <property type="project" value="InterPro"/>
</dbReference>
<evidence type="ECO:0000256" key="4">
    <source>
        <dbReference type="ARBA" id="ARBA00023136"/>
    </source>
</evidence>
<dbReference type="GO" id="GO:0016020">
    <property type="term" value="C:membrane"/>
    <property type="evidence" value="ECO:0007669"/>
    <property type="project" value="UniProtKB-SubCell"/>
</dbReference>
<evidence type="ECO:0000256" key="5">
    <source>
        <dbReference type="SAM" id="Phobius"/>
    </source>
</evidence>